<sequence>MNKMSFETAEYIRWGTKVKRAPRLDARQNFDRSRHHPITLPDVDLKGKSIREVENYDWDTEYQMGPETFLMQHRDADFAARIRDYRRRLFGDTATMLDAGYLGAWNRDVSVRERRRYTDFLKSDKDAQRMIRILDHDIEALKTGAAKRAQNLQVLPAPLPKPDGFQFFYTCAPIFYVRLCDMVFNPGSEVLFQCSIIGHPKAQVAWFHDEAIVVDDPRHKMSFDKMGDGKAVLHISDAQYLDSGLYKCVATNDNGQTSCMARLKVGEHAARCTRPDVMLASDTEVFITWEPPYPLGGLSITGYRLEYRTAGENDFSRPWITISDNLDEESAVVKHLEPLGIYQFRVTAKNVFGFGEPSPASRMIQTHNKTAPKLNLDLLKKDYHFNVVSLPHKGALGDIMEEDAGYSECSTLIQDSSAQNGKKRDSRFNLELNTKDNPQARYQLDSEIFRQGFLYCIQGQFCSVRNAVDIKCETKAHCAAKICSFDLNSKENVLREYEILKQIQHTNVVQLLNAFMTLSGTHPFCSEPETTDDELKKNIVGEKCDINFIFTNASQEALRFVTNRMNTEEGLQHKWLSLLDVAIKRRENIKFSANNLRKFAQNYKSKRASKAATPQIFSRFDSHSNDQ</sequence>
<dbReference type="CDD" id="cd00063">
    <property type="entry name" value="FN3"/>
    <property type="match status" value="1"/>
</dbReference>
<dbReference type="SMART" id="SM00408">
    <property type="entry name" value="IGc2"/>
    <property type="match status" value="1"/>
</dbReference>
<protein>
    <submittedName>
        <fullName evidence="9">Uncharacterized protein</fullName>
    </submittedName>
</protein>
<reference evidence="9" key="1">
    <citation type="submission" date="2022-11" db="UniProtKB">
        <authorList>
            <consortium name="WormBaseParasite"/>
        </authorList>
    </citation>
    <scope>IDENTIFICATION</scope>
</reference>
<keyword evidence="8" id="KW-1185">Reference proteome</keyword>
<evidence type="ECO:0000256" key="2">
    <source>
        <dbReference type="ARBA" id="ARBA00006692"/>
    </source>
</evidence>
<dbReference type="SUPFAM" id="SSF49265">
    <property type="entry name" value="Fibronectin type III"/>
    <property type="match status" value="1"/>
</dbReference>
<dbReference type="SMART" id="SM00060">
    <property type="entry name" value="FN3"/>
    <property type="match status" value="1"/>
</dbReference>
<dbReference type="InterPro" id="IPR050964">
    <property type="entry name" value="Striated_Muscle_Regulatory"/>
</dbReference>
<dbReference type="InterPro" id="IPR007110">
    <property type="entry name" value="Ig-like_dom"/>
</dbReference>
<dbReference type="GO" id="GO:0005737">
    <property type="term" value="C:cytoplasm"/>
    <property type="evidence" value="ECO:0007669"/>
    <property type="project" value="UniProtKB-SubCell"/>
</dbReference>
<dbReference type="InterPro" id="IPR036116">
    <property type="entry name" value="FN3_sf"/>
</dbReference>
<dbReference type="Gene3D" id="2.60.40.10">
    <property type="entry name" value="Immunoglobulins"/>
    <property type="match status" value="2"/>
</dbReference>
<dbReference type="PROSITE" id="PS50835">
    <property type="entry name" value="IG_LIKE"/>
    <property type="match status" value="1"/>
</dbReference>
<evidence type="ECO:0000256" key="4">
    <source>
        <dbReference type="ARBA" id="ARBA00022737"/>
    </source>
</evidence>
<dbReference type="SUPFAM" id="SSF56112">
    <property type="entry name" value="Protein kinase-like (PK-like)"/>
    <property type="match status" value="1"/>
</dbReference>
<dbReference type="SUPFAM" id="SSF48726">
    <property type="entry name" value="Immunoglobulin"/>
    <property type="match status" value="1"/>
</dbReference>
<dbReference type="InterPro" id="IPR013098">
    <property type="entry name" value="Ig_I-set"/>
</dbReference>
<evidence type="ECO:0000313" key="9">
    <source>
        <dbReference type="WBParaSite" id="nRc.2.0.1.t12805-RA"/>
    </source>
</evidence>
<dbReference type="PANTHER" id="PTHR13817">
    <property type="entry name" value="TITIN"/>
    <property type="match status" value="1"/>
</dbReference>
<keyword evidence="5" id="KW-0393">Immunoglobulin domain</keyword>
<accession>A0A915IF68</accession>
<dbReference type="AlphaFoldDB" id="A0A915IF68"/>
<dbReference type="FunFam" id="2.60.40.10:FF:000425">
    <property type="entry name" value="Myosin light chain kinase"/>
    <property type="match status" value="1"/>
</dbReference>
<dbReference type="InterPro" id="IPR003961">
    <property type="entry name" value="FN3_dom"/>
</dbReference>
<feature type="domain" description="Fibronectin type-III" evidence="7">
    <location>
        <begin position="271"/>
        <end position="369"/>
    </location>
</feature>
<proteinExistence type="inferred from homology"/>
<dbReference type="InterPro" id="IPR036179">
    <property type="entry name" value="Ig-like_dom_sf"/>
</dbReference>
<dbReference type="Gene3D" id="3.30.200.20">
    <property type="entry name" value="Phosphorylase Kinase, domain 1"/>
    <property type="match status" value="1"/>
</dbReference>
<name>A0A915IF68_ROMCU</name>
<keyword evidence="3" id="KW-0963">Cytoplasm</keyword>
<evidence type="ECO:0000256" key="1">
    <source>
        <dbReference type="ARBA" id="ARBA00004496"/>
    </source>
</evidence>
<evidence type="ECO:0000256" key="5">
    <source>
        <dbReference type="ARBA" id="ARBA00023319"/>
    </source>
</evidence>
<organism evidence="8 9">
    <name type="scientific">Romanomermis culicivorax</name>
    <name type="common">Nematode worm</name>
    <dbReference type="NCBI Taxonomy" id="13658"/>
    <lineage>
        <taxon>Eukaryota</taxon>
        <taxon>Metazoa</taxon>
        <taxon>Ecdysozoa</taxon>
        <taxon>Nematoda</taxon>
        <taxon>Enoplea</taxon>
        <taxon>Dorylaimia</taxon>
        <taxon>Mermithida</taxon>
        <taxon>Mermithoidea</taxon>
        <taxon>Mermithidae</taxon>
        <taxon>Romanomermis</taxon>
    </lineage>
</organism>
<dbReference type="PROSITE" id="PS50853">
    <property type="entry name" value="FN3"/>
    <property type="match status" value="1"/>
</dbReference>
<dbReference type="OMA" id="HAARCTR"/>
<dbReference type="InterPro" id="IPR003599">
    <property type="entry name" value="Ig_sub"/>
</dbReference>
<feature type="domain" description="Ig-like" evidence="6">
    <location>
        <begin position="173"/>
        <end position="264"/>
    </location>
</feature>
<evidence type="ECO:0000259" key="7">
    <source>
        <dbReference type="PROSITE" id="PS50853"/>
    </source>
</evidence>
<evidence type="ECO:0000259" key="6">
    <source>
        <dbReference type="PROSITE" id="PS50835"/>
    </source>
</evidence>
<dbReference type="InterPro" id="IPR011009">
    <property type="entry name" value="Kinase-like_dom_sf"/>
</dbReference>
<dbReference type="PANTHER" id="PTHR13817:SF73">
    <property type="entry name" value="FIBRONECTIN TYPE-III DOMAIN-CONTAINING PROTEIN"/>
    <property type="match status" value="1"/>
</dbReference>
<dbReference type="Pfam" id="PF00041">
    <property type="entry name" value="fn3"/>
    <property type="match status" value="1"/>
</dbReference>
<dbReference type="Pfam" id="PF07679">
    <property type="entry name" value="I-set"/>
    <property type="match status" value="1"/>
</dbReference>
<dbReference type="InterPro" id="IPR003598">
    <property type="entry name" value="Ig_sub2"/>
</dbReference>
<comment type="subcellular location">
    <subcellularLocation>
        <location evidence="1">Cytoplasm</location>
    </subcellularLocation>
</comment>
<evidence type="ECO:0000313" key="8">
    <source>
        <dbReference type="Proteomes" id="UP000887565"/>
    </source>
</evidence>
<dbReference type="SMART" id="SM00409">
    <property type="entry name" value="IG"/>
    <property type="match status" value="1"/>
</dbReference>
<keyword evidence="4" id="KW-0677">Repeat</keyword>
<dbReference type="Proteomes" id="UP000887565">
    <property type="component" value="Unplaced"/>
</dbReference>
<comment type="similarity">
    <text evidence="2">Belongs to the protein kinase superfamily. CAMK Ser/Thr protein kinase family.</text>
</comment>
<dbReference type="WBParaSite" id="nRc.2.0.1.t12805-RA">
    <property type="protein sequence ID" value="nRc.2.0.1.t12805-RA"/>
    <property type="gene ID" value="nRc.2.0.1.g12805"/>
</dbReference>
<dbReference type="InterPro" id="IPR013783">
    <property type="entry name" value="Ig-like_fold"/>
</dbReference>
<evidence type="ECO:0000256" key="3">
    <source>
        <dbReference type="ARBA" id="ARBA00022490"/>
    </source>
</evidence>